<dbReference type="WBParaSite" id="Pan_g23389.t1">
    <property type="protein sequence ID" value="Pan_g23389.t1"/>
    <property type="gene ID" value="Pan_g23389"/>
</dbReference>
<organism evidence="1 2">
    <name type="scientific">Panagrellus redivivus</name>
    <name type="common">Microworm</name>
    <dbReference type="NCBI Taxonomy" id="6233"/>
    <lineage>
        <taxon>Eukaryota</taxon>
        <taxon>Metazoa</taxon>
        <taxon>Ecdysozoa</taxon>
        <taxon>Nematoda</taxon>
        <taxon>Chromadorea</taxon>
        <taxon>Rhabditida</taxon>
        <taxon>Tylenchina</taxon>
        <taxon>Panagrolaimomorpha</taxon>
        <taxon>Panagrolaimoidea</taxon>
        <taxon>Panagrolaimidae</taxon>
        <taxon>Panagrellus</taxon>
    </lineage>
</organism>
<reference evidence="2" key="2">
    <citation type="submission" date="2020-10" db="UniProtKB">
        <authorList>
            <consortium name="WormBaseParasite"/>
        </authorList>
    </citation>
    <scope>IDENTIFICATION</scope>
</reference>
<protein>
    <submittedName>
        <fullName evidence="2">LRR containing protein</fullName>
    </submittedName>
</protein>
<name>A0A7E4VRU5_PANRE</name>
<evidence type="ECO:0000313" key="1">
    <source>
        <dbReference type="Proteomes" id="UP000492821"/>
    </source>
</evidence>
<evidence type="ECO:0000313" key="2">
    <source>
        <dbReference type="WBParaSite" id="Pan_g23389.t1"/>
    </source>
</evidence>
<sequence>MVYTLSNYSYSFIRRLRELATPLEAYNLQIADIDTTCHLKPLQTLTNDNSVYGYSIDFDQNTVTDIESPHAYVDITNSTLLAANGIKFHHLTSDTFDTRIFNHFLLKPNSVEFANCFLDATLIHNVKQRIQTQPTIIKLDHCVCDPNYTITVMLECFPFCKTLRLRGSVNFVLSNFIVTDFRSLFTKNSMEFFAFLEITEGNATWTDLNSLLDDFEDSNSEKTDDLVIILHHEVRYFRFKPLIV</sequence>
<proteinExistence type="predicted"/>
<keyword evidence="1" id="KW-1185">Reference proteome</keyword>
<accession>A0A7E4VRU5</accession>
<dbReference type="Proteomes" id="UP000492821">
    <property type="component" value="Unassembled WGS sequence"/>
</dbReference>
<dbReference type="AlphaFoldDB" id="A0A7E4VRU5"/>
<reference evidence="1" key="1">
    <citation type="journal article" date="2013" name="Genetics">
        <title>The draft genome and transcriptome of Panagrellus redivivus are shaped by the harsh demands of a free-living lifestyle.</title>
        <authorList>
            <person name="Srinivasan J."/>
            <person name="Dillman A.R."/>
            <person name="Macchietto M.G."/>
            <person name="Heikkinen L."/>
            <person name="Lakso M."/>
            <person name="Fracchia K.M."/>
            <person name="Antoshechkin I."/>
            <person name="Mortazavi A."/>
            <person name="Wong G."/>
            <person name="Sternberg P.W."/>
        </authorList>
    </citation>
    <scope>NUCLEOTIDE SEQUENCE [LARGE SCALE GENOMIC DNA]</scope>
    <source>
        <strain evidence="1">MT8872</strain>
    </source>
</reference>